<dbReference type="Pfam" id="PF03496">
    <property type="entry name" value="ADPrib_exo_Tox"/>
    <property type="match status" value="1"/>
</dbReference>
<organism evidence="2 3">
    <name type="scientific">Bacillus cereus</name>
    <dbReference type="NCBI Taxonomy" id="1396"/>
    <lineage>
        <taxon>Bacteria</taxon>
        <taxon>Bacillati</taxon>
        <taxon>Bacillota</taxon>
        <taxon>Bacilli</taxon>
        <taxon>Bacillales</taxon>
        <taxon>Bacillaceae</taxon>
        <taxon>Bacillus</taxon>
        <taxon>Bacillus cereus group</taxon>
    </lineage>
</organism>
<dbReference type="Proteomes" id="UP000224203">
    <property type="component" value="Unassembled WGS sequence"/>
</dbReference>
<dbReference type="AlphaFoldDB" id="A0A9X7GST2"/>
<protein>
    <recommendedName>
        <fullName evidence="1">ADP ribosyltransferase domain-containing protein</fullName>
    </recommendedName>
</protein>
<evidence type="ECO:0000313" key="3">
    <source>
        <dbReference type="Proteomes" id="UP000224203"/>
    </source>
</evidence>
<dbReference type="GO" id="GO:0005576">
    <property type="term" value="C:extracellular region"/>
    <property type="evidence" value="ECO:0007669"/>
    <property type="project" value="InterPro"/>
</dbReference>
<dbReference type="Gene3D" id="3.90.176.10">
    <property type="entry name" value="Toxin ADP-ribosyltransferase, Chain A, domain 1"/>
    <property type="match status" value="1"/>
</dbReference>
<sequence>MGKTVNEKELNAFNEYASGNSREINGYLRDNKGGIEKNPNPELNEFIFHLDNSLERAKVPSLLKVYRRLPEIAYDFNRKLQNGNKINREAFNEFNKQNSGRIITDDAYISTTLFKDASIGFI</sequence>
<dbReference type="InterPro" id="IPR003540">
    <property type="entry name" value="ADP-ribosyltransferase"/>
</dbReference>
<dbReference type="EMBL" id="NULI01000277">
    <property type="protein sequence ID" value="PGS64011.1"/>
    <property type="molecule type" value="Genomic_DNA"/>
</dbReference>
<evidence type="ECO:0000259" key="1">
    <source>
        <dbReference type="Pfam" id="PF03496"/>
    </source>
</evidence>
<proteinExistence type="predicted"/>
<reference evidence="2 3" key="1">
    <citation type="submission" date="2017-09" db="EMBL/GenBank/DDBJ databases">
        <title>Large-scale bioinformatics analysis of Bacillus genomes uncovers conserved roles of natural products in bacterial physiology.</title>
        <authorList>
            <consortium name="Agbiome Team Llc"/>
            <person name="Bleich R.M."/>
            <person name="Grubbs K.J."/>
            <person name="Santa Maria K.C."/>
            <person name="Allen S.E."/>
            <person name="Farag S."/>
            <person name="Shank E.A."/>
            <person name="Bowers A."/>
        </authorList>
    </citation>
    <scope>NUCLEOTIDE SEQUENCE [LARGE SCALE GENOMIC DNA]</scope>
    <source>
        <strain evidence="2 3">AFS041711</strain>
    </source>
</reference>
<comment type="caution">
    <text evidence="2">The sequence shown here is derived from an EMBL/GenBank/DDBJ whole genome shotgun (WGS) entry which is preliminary data.</text>
</comment>
<gene>
    <name evidence="2" type="ORF">COC69_30925</name>
</gene>
<evidence type="ECO:0000313" key="2">
    <source>
        <dbReference type="EMBL" id="PGS64011.1"/>
    </source>
</evidence>
<dbReference type="SUPFAM" id="SSF56399">
    <property type="entry name" value="ADP-ribosylation"/>
    <property type="match status" value="1"/>
</dbReference>
<name>A0A9X7GST2_BACCE</name>
<dbReference type="PROSITE" id="PS51996">
    <property type="entry name" value="TR_MART"/>
    <property type="match status" value="1"/>
</dbReference>
<dbReference type="RefSeq" id="WP_098783753.1">
    <property type="nucleotide sequence ID" value="NZ_NULI01000277.1"/>
</dbReference>
<accession>A0A9X7GST2</accession>
<feature type="domain" description="ADP ribosyltransferase" evidence="1">
    <location>
        <begin position="3"/>
        <end position="119"/>
    </location>
</feature>